<dbReference type="PANTHER" id="PTHR45737">
    <property type="entry name" value="VON WILLEBRAND FACTOR A DOMAIN-CONTAINING PROTEIN 5A"/>
    <property type="match status" value="1"/>
</dbReference>
<sequence length="1144" mass="129770">MKLIKLFFFFISIQLFAQEVPRIKLQDSTFLALKQLDVKTEVVGNIATTTYNMTFYNGTDRVLEGQLAFPLGQGQSVTNFAMDVNGKLRDAVIVTKELGRVAYESTIRQTIDPGLLEITKGNNYKARVYPIPAKGYKLLSITFEQEMNVSNGKHLYQIPLHFLDPLDFNLDVVVYNVNQEPRVIGDNLYKLKFKEVDGVLKASSKQTKIIVNTAVLLEFPIGRMESVSTYNAYFNVYKSFKPKSRIKEKPRNITLYWDASYSMKFRDLETEIKLLEDYFKYLKTVNVNLVVFSNVTQTPKHFSITNGNWDLLKKEIQSVVYDGGTSYLDIKNTVKEEVLFFSDGMFNLGELQNKFNGRLYTINTVKSANHQFLEHIANQNNGKYINLNFNKPDAALHALKTESFKFLGTDKNKAVSEVYPLPNTTVNSDFSVSGKFDSNTEVKLNFGYNGQVTEHLKVNLIKSSFNGLVKRLWAKKKLQALNIDKENNKDDIIKLAKKHHLISEYTSLIILDRIEDYVRYKIEPPLELKTEYKALIANNSQAEAERQEEIQDRKEDLIKDYQDLMDWYSTKYPIVTKIKKSKSLNTATVTTESTTVNLPSITEPEVMPVRSVLPETELDSSSRIISGVITDENGLPLPSASIIVKGTSRGATTDFEGNFSINADVGDSIAISYVGYVSKVFVVGSNTTVNSTLEPDNNLDEVVVTAYASITRKSVTSSVQVVKSESVTDAVQTLSGRVVGVNIEDDSGQPGGSPQIIIRGQSTIGNNTPLYVIDGVIVSDTEFKKIDTDSIDSLTVLKDASTTALFGSRASNEVIIIRTKAGLKNRPEEIEELDNKIREDINFKPWSAENDYIKLLTAQTSIEDAYKTYLKLRGKYRNTPSFFMDVADFFDSKQETKLAIKVLSNLVEIDLDNHEVIRALAYKLEYFKQDHLALHVYKEILKLRPEEPQSTRDLALAFENVGQYQKAFDLLYTLIDGQLVEKDLDERFYGIEHVAFIEAGHLIQKYKGQIQLTEVQKKRMQPIKLDLRVVADWNHNDTDLDLWVETPEEVSISYKKTISDFGDHLSEDMTEGYGPEEFMIKKGLKGTYEIELDYFADDVQKISGPTTLKITIFKKYGSKEETKEVRVFRLDAEKDLLEIGTIQF</sequence>
<feature type="signal peptide" evidence="2">
    <location>
        <begin position="1"/>
        <end position="17"/>
    </location>
</feature>
<dbReference type="InterPro" id="IPR037066">
    <property type="entry name" value="Plug_dom_sf"/>
</dbReference>
<keyword evidence="2" id="KW-0732">Signal</keyword>
<dbReference type="STRING" id="1144750.SAMN05443431_10368"/>
<keyword evidence="4" id="KW-0675">Receptor</keyword>
<dbReference type="InterPro" id="IPR019220">
    <property type="entry name" value="DUF2135"/>
</dbReference>
<dbReference type="Gene3D" id="1.25.40.10">
    <property type="entry name" value="Tetratricopeptide repeat domain"/>
    <property type="match status" value="1"/>
</dbReference>
<dbReference type="InterPro" id="IPR008969">
    <property type="entry name" value="CarboxyPept-like_regulatory"/>
</dbReference>
<evidence type="ECO:0000313" key="5">
    <source>
        <dbReference type="Proteomes" id="UP000199559"/>
    </source>
</evidence>
<dbReference type="RefSeq" id="WP_090838483.1">
    <property type="nucleotide sequence ID" value="NZ_FORM01000003.1"/>
</dbReference>
<dbReference type="Gene3D" id="2.60.40.1120">
    <property type="entry name" value="Carboxypeptidase-like, regulatory domain"/>
    <property type="match status" value="1"/>
</dbReference>
<evidence type="ECO:0000259" key="3">
    <source>
        <dbReference type="PROSITE" id="PS51468"/>
    </source>
</evidence>
<protein>
    <submittedName>
        <fullName evidence="4">TonB-dependent outer membrane receptor, SusC/RagA subfamily, signature region</fullName>
    </submittedName>
</protein>
<comment type="subcellular location">
    <subcellularLocation>
        <location evidence="1">Cell outer membrane</location>
        <topology evidence="1">Multi-pass membrane protein</topology>
    </subcellularLocation>
</comment>
<evidence type="ECO:0000256" key="2">
    <source>
        <dbReference type="SAM" id="SignalP"/>
    </source>
</evidence>
<name>A0A1I3M9K8_9FLAO</name>
<dbReference type="Pfam" id="PF08487">
    <property type="entry name" value="VIT"/>
    <property type="match status" value="1"/>
</dbReference>
<dbReference type="SUPFAM" id="SSF48452">
    <property type="entry name" value="TPR-like"/>
    <property type="match status" value="1"/>
</dbReference>
<keyword evidence="1" id="KW-0472">Membrane</keyword>
<keyword evidence="1" id="KW-0998">Cell outer membrane</keyword>
<feature type="chain" id="PRO_5011543845" evidence="2">
    <location>
        <begin position="18"/>
        <end position="1144"/>
    </location>
</feature>
<dbReference type="Pfam" id="PF07715">
    <property type="entry name" value="Plug"/>
    <property type="match status" value="1"/>
</dbReference>
<dbReference type="InterPro" id="IPR013694">
    <property type="entry name" value="VIT"/>
</dbReference>
<gene>
    <name evidence="4" type="ORF">SAMN05443431_10368</name>
</gene>
<dbReference type="Proteomes" id="UP000199559">
    <property type="component" value="Unassembled WGS sequence"/>
</dbReference>
<keyword evidence="1" id="KW-0812">Transmembrane</keyword>
<dbReference type="Gene3D" id="2.170.130.10">
    <property type="entry name" value="TonB-dependent receptor, plug domain"/>
    <property type="match status" value="1"/>
</dbReference>
<dbReference type="Gene3D" id="3.40.50.410">
    <property type="entry name" value="von Willebrand factor, type A domain"/>
    <property type="match status" value="1"/>
</dbReference>
<keyword evidence="1" id="KW-1134">Transmembrane beta strand</keyword>
<dbReference type="InterPro" id="IPR039426">
    <property type="entry name" value="TonB-dep_rcpt-like"/>
</dbReference>
<dbReference type="AlphaFoldDB" id="A0A1I3M9K8"/>
<keyword evidence="5" id="KW-1185">Reference proteome</keyword>
<dbReference type="SUPFAM" id="SSF53300">
    <property type="entry name" value="vWA-like"/>
    <property type="match status" value="1"/>
</dbReference>
<feature type="domain" description="VIT" evidence="3">
    <location>
        <begin position="17"/>
        <end position="145"/>
    </location>
</feature>
<dbReference type="InterPro" id="IPR011990">
    <property type="entry name" value="TPR-like_helical_dom_sf"/>
</dbReference>
<organism evidence="4 5">
    <name type="scientific">Olleya namhaensis</name>
    <dbReference type="NCBI Taxonomy" id="1144750"/>
    <lineage>
        <taxon>Bacteria</taxon>
        <taxon>Pseudomonadati</taxon>
        <taxon>Bacteroidota</taxon>
        <taxon>Flavobacteriia</taxon>
        <taxon>Flavobacteriales</taxon>
        <taxon>Flavobacteriaceae</taxon>
    </lineage>
</organism>
<dbReference type="SUPFAM" id="SSF49464">
    <property type="entry name" value="Carboxypeptidase regulatory domain-like"/>
    <property type="match status" value="1"/>
</dbReference>
<dbReference type="InterPro" id="IPR012910">
    <property type="entry name" value="Plug_dom"/>
</dbReference>
<accession>A0A1I3M9K8</accession>
<dbReference type="Pfam" id="PF09906">
    <property type="entry name" value="DUF2135"/>
    <property type="match status" value="1"/>
</dbReference>
<comment type="similarity">
    <text evidence="1">Belongs to the TonB-dependent receptor family.</text>
</comment>
<dbReference type="EMBL" id="FORM01000003">
    <property type="protein sequence ID" value="SFI93729.1"/>
    <property type="molecule type" value="Genomic_DNA"/>
</dbReference>
<proteinExistence type="inferred from homology"/>
<evidence type="ECO:0000256" key="1">
    <source>
        <dbReference type="PROSITE-ProRule" id="PRU01360"/>
    </source>
</evidence>
<dbReference type="PROSITE" id="PS52016">
    <property type="entry name" value="TONB_DEPENDENT_REC_3"/>
    <property type="match status" value="1"/>
</dbReference>
<dbReference type="SUPFAM" id="SSF56935">
    <property type="entry name" value="Porins"/>
    <property type="match status" value="1"/>
</dbReference>
<dbReference type="InterPro" id="IPR036465">
    <property type="entry name" value="vWFA_dom_sf"/>
</dbReference>
<reference evidence="5" key="1">
    <citation type="submission" date="2016-10" db="EMBL/GenBank/DDBJ databases">
        <authorList>
            <person name="Varghese N."/>
            <person name="Submissions S."/>
        </authorList>
    </citation>
    <scope>NUCLEOTIDE SEQUENCE [LARGE SCALE GENOMIC DNA]</scope>
    <source>
        <strain evidence="5">DSM 28881</strain>
    </source>
</reference>
<keyword evidence="1" id="KW-0813">Transport</keyword>
<dbReference type="GO" id="GO:0009279">
    <property type="term" value="C:cell outer membrane"/>
    <property type="evidence" value="ECO:0007669"/>
    <property type="project" value="UniProtKB-SubCell"/>
</dbReference>
<dbReference type="PROSITE" id="PS51468">
    <property type="entry name" value="VIT"/>
    <property type="match status" value="1"/>
</dbReference>
<dbReference type="Pfam" id="PF13715">
    <property type="entry name" value="CarbopepD_reg_2"/>
    <property type="match status" value="1"/>
</dbReference>
<evidence type="ECO:0000313" key="4">
    <source>
        <dbReference type="EMBL" id="SFI93729.1"/>
    </source>
</evidence>
<dbReference type="PANTHER" id="PTHR45737:SF6">
    <property type="entry name" value="VON WILLEBRAND FACTOR A DOMAIN-CONTAINING PROTEIN 5A"/>
    <property type="match status" value="1"/>
</dbReference>